<evidence type="ECO:0000256" key="7">
    <source>
        <dbReference type="ARBA" id="ARBA00053401"/>
    </source>
</evidence>
<dbReference type="STRING" id="86105.NF27_DT01310"/>
<evidence type="ECO:0000256" key="11">
    <source>
        <dbReference type="RuleBase" id="RU000639"/>
    </source>
</evidence>
<dbReference type="PROSITE" id="PS01071">
    <property type="entry name" value="GRPE"/>
    <property type="match status" value="1"/>
</dbReference>
<evidence type="ECO:0000256" key="9">
    <source>
        <dbReference type="ARBA" id="ARBA00076414"/>
    </source>
</evidence>
<dbReference type="HAMAP" id="MF_01151">
    <property type="entry name" value="GrpE"/>
    <property type="match status" value="1"/>
</dbReference>
<evidence type="ECO:0000256" key="6">
    <source>
        <dbReference type="ARBA" id="ARBA00023186"/>
    </source>
</evidence>
<keyword evidence="6 10" id="KW-0143">Chaperone</keyword>
<evidence type="ECO:0000256" key="5">
    <source>
        <dbReference type="ARBA" id="ARBA00023016"/>
    </source>
</evidence>
<dbReference type="PRINTS" id="PR00773">
    <property type="entry name" value="GRPEPROTEIN"/>
</dbReference>
<dbReference type="InterPro" id="IPR013805">
    <property type="entry name" value="GrpE_CC"/>
</dbReference>
<organism evidence="15 16">
    <name type="scientific">Candidatus Jidaibacter acanthamoebae</name>
    <dbReference type="NCBI Taxonomy" id="86105"/>
    <lineage>
        <taxon>Bacteria</taxon>
        <taxon>Pseudomonadati</taxon>
        <taxon>Pseudomonadota</taxon>
        <taxon>Alphaproteobacteria</taxon>
        <taxon>Rickettsiales</taxon>
        <taxon>Candidatus Midichloriaceae</taxon>
        <taxon>Candidatus Jidaibacter</taxon>
    </lineage>
</organism>
<dbReference type="InterPro" id="IPR009012">
    <property type="entry name" value="GrpE_head"/>
</dbReference>
<evidence type="ECO:0000313" key="15">
    <source>
        <dbReference type="EMBL" id="KIE05357.1"/>
    </source>
</evidence>
<dbReference type="GO" id="GO:0051082">
    <property type="term" value="F:unfolded protein binding"/>
    <property type="evidence" value="ECO:0007669"/>
    <property type="project" value="TreeGrafter"/>
</dbReference>
<reference evidence="15 16" key="1">
    <citation type="submission" date="2014-11" db="EMBL/GenBank/DDBJ databases">
        <title>A Rickettsiales Symbiont of Amoebae With Ancient Features.</title>
        <authorList>
            <person name="Schulz F."/>
            <person name="Martijn J."/>
            <person name="Wascher F."/>
            <person name="Kostanjsek R."/>
            <person name="Ettema T.J."/>
            <person name="Horn M."/>
        </authorList>
    </citation>
    <scope>NUCLEOTIDE SEQUENCE [LARGE SCALE GENOMIC DNA]</scope>
    <source>
        <strain evidence="15 16">UWC36</strain>
    </source>
</reference>
<evidence type="ECO:0000256" key="13">
    <source>
        <dbReference type="SAM" id="Coils"/>
    </source>
</evidence>
<keyword evidence="5 10" id="KW-0346">Stress response</keyword>
<comment type="function">
    <text evidence="7 10 11">Participates actively in the response to hyperosmotic and heat shock by preventing the aggregation of stress-denatured proteins, in association with DnaK and GrpE. It is the nucleotide exchange factor for DnaK and may function as a thermosensor. Unfolded proteins bind initially to DnaJ; upon interaction with the DnaJ-bound protein, DnaK hydrolyzes its bound ATP, resulting in the formation of a stable complex. GrpE releases ADP from DnaK; ATP binding to DnaK triggers the release of the substrate protein, thus completing the reaction cycle. Several rounds of ATP-dependent interactions between DnaJ, DnaK and GrpE are required for fully efficient folding.</text>
</comment>
<dbReference type="GO" id="GO:0000774">
    <property type="term" value="F:adenyl-nucleotide exchange factor activity"/>
    <property type="evidence" value="ECO:0007669"/>
    <property type="project" value="InterPro"/>
</dbReference>
<dbReference type="EMBL" id="JSWE01000096">
    <property type="protein sequence ID" value="KIE05357.1"/>
    <property type="molecule type" value="Genomic_DNA"/>
</dbReference>
<keyword evidence="16" id="KW-1185">Reference proteome</keyword>
<dbReference type="RefSeq" id="WP_039456443.1">
    <property type="nucleotide sequence ID" value="NZ_JSWE01000096.1"/>
</dbReference>
<evidence type="ECO:0000313" key="16">
    <source>
        <dbReference type="Proteomes" id="UP000031258"/>
    </source>
</evidence>
<dbReference type="Pfam" id="PF01025">
    <property type="entry name" value="GrpE"/>
    <property type="match status" value="1"/>
</dbReference>
<proteinExistence type="inferred from homology"/>
<dbReference type="FunFam" id="2.30.22.10:FF:000001">
    <property type="entry name" value="Protein GrpE"/>
    <property type="match status" value="1"/>
</dbReference>
<comment type="caution">
    <text evidence="15">The sequence shown here is derived from an EMBL/GenBank/DDBJ whole genome shotgun (WGS) entry which is preliminary data.</text>
</comment>
<dbReference type="NCBIfam" id="NF010739">
    <property type="entry name" value="PRK14141.1"/>
    <property type="match status" value="1"/>
</dbReference>
<keyword evidence="4 10" id="KW-0963">Cytoplasm</keyword>
<feature type="region of interest" description="Disordered" evidence="14">
    <location>
        <begin position="1"/>
        <end position="36"/>
    </location>
</feature>
<dbReference type="SUPFAM" id="SSF51064">
    <property type="entry name" value="Head domain of nucleotide exchange factor GrpE"/>
    <property type="match status" value="1"/>
</dbReference>
<keyword evidence="13" id="KW-0175">Coiled coil</keyword>
<dbReference type="SUPFAM" id="SSF58014">
    <property type="entry name" value="Coiled-coil domain of nucleotide exchange factor GrpE"/>
    <property type="match status" value="1"/>
</dbReference>
<gene>
    <name evidence="15" type="primary">grpE_2</name>
    <name evidence="10" type="synonym">grpE</name>
    <name evidence="15" type="ORF">NF27_DT01310</name>
</gene>
<sequence length="197" mass="22619">MSIIHDENNTSELNKTPENTEIQAQEQTENQEENLLENSLMEVSKKLEEEIKSLKELILREKAENQNLRKRHEKELEDNHKYAISNFARDLIEVQENMHRAIDNIPQNEIEASPALKALLEGVELTKNSLASIFEKYGIIRIYPLEQQFDHNFHQAIVQVPDAQKPEGTIVQVIQAGYIIKDRLLRPALVAVAKSSS</sequence>
<dbReference type="GO" id="GO:0006457">
    <property type="term" value="P:protein folding"/>
    <property type="evidence" value="ECO:0007669"/>
    <property type="project" value="InterPro"/>
</dbReference>
<dbReference type="InterPro" id="IPR000740">
    <property type="entry name" value="GrpE"/>
</dbReference>
<dbReference type="GO" id="GO:0030150">
    <property type="term" value="P:protein import into mitochondrial matrix"/>
    <property type="evidence" value="ECO:0007669"/>
    <property type="project" value="TreeGrafter"/>
</dbReference>
<dbReference type="Proteomes" id="UP000031258">
    <property type="component" value="Unassembled WGS sequence"/>
</dbReference>
<dbReference type="GO" id="GO:0042803">
    <property type="term" value="F:protein homodimerization activity"/>
    <property type="evidence" value="ECO:0007669"/>
    <property type="project" value="InterPro"/>
</dbReference>
<dbReference type="Gene3D" id="3.90.20.20">
    <property type="match status" value="1"/>
</dbReference>
<comment type="subunit">
    <text evidence="3 10">Homodimer.</text>
</comment>
<dbReference type="AlphaFoldDB" id="A0A0C1MTD9"/>
<dbReference type="CDD" id="cd00446">
    <property type="entry name" value="GrpE"/>
    <property type="match status" value="1"/>
</dbReference>
<name>A0A0C1MTD9_9RICK</name>
<comment type="subcellular location">
    <subcellularLocation>
        <location evidence="1 10">Cytoplasm</location>
    </subcellularLocation>
</comment>
<evidence type="ECO:0000256" key="3">
    <source>
        <dbReference type="ARBA" id="ARBA00011738"/>
    </source>
</evidence>
<evidence type="ECO:0000256" key="1">
    <source>
        <dbReference type="ARBA" id="ARBA00004496"/>
    </source>
</evidence>
<feature type="compositionally biased region" description="Low complexity" evidence="14">
    <location>
        <begin position="19"/>
        <end position="28"/>
    </location>
</feature>
<dbReference type="GO" id="GO:0051087">
    <property type="term" value="F:protein-folding chaperone binding"/>
    <property type="evidence" value="ECO:0007669"/>
    <property type="project" value="InterPro"/>
</dbReference>
<accession>A0A0C1MTD9</accession>
<dbReference type="OrthoDB" id="9789811at2"/>
<dbReference type="PATRIC" id="fig|86105.3.peg.931"/>
<dbReference type="PANTHER" id="PTHR21237">
    <property type="entry name" value="GRPE PROTEIN"/>
    <property type="match status" value="1"/>
</dbReference>
<dbReference type="GO" id="GO:0005737">
    <property type="term" value="C:cytoplasm"/>
    <property type="evidence" value="ECO:0007669"/>
    <property type="project" value="UniProtKB-SubCell"/>
</dbReference>
<protein>
    <recommendedName>
        <fullName evidence="8 10">Protein GrpE</fullName>
    </recommendedName>
    <alternativeName>
        <fullName evidence="9 10">HSP-70 cofactor</fullName>
    </alternativeName>
</protein>
<evidence type="ECO:0000256" key="10">
    <source>
        <dbReference type="HAMAP-Rule" id="MF_01151"/>
    </source>
</evidence>
<evidence type="ECO:0000256" key="8">
    <source>
        <dbReference type="ARBA" id="ARBA00072274"/>
    </source>
</evidence>
<dbReference type="Gene3D" id="2.30.22.10">
    <property type="entry name" value="Head domain of nucleotide exchange factor GrpE"/>
    <property type="match status" value="1"/>
</dbReference>
<evidence type="ECO:0000256" key="12">
    <source>
        <dbReference type="RuleBase" id="RU004478"/>
    </source>
</evidence>
<feature type="coiled-coil region" evidence="13">
    <location>
        <begin position="37"/>
        <end position="78"/>
    </location>
</feature>
<comment type="similarity">
    <text evidence="2 10 12">Belongs to the GrpE family.</text>
</comment>
<evidence type="ECO:0000256" key="4">
    <source>
        <dbReference type="ARBA" id="ARBA00022490"/>
    </source>
</evidence>
<evidence type="ECO:0000256" key="14">
    <source>
        <dbReference type="SAM" id="MobiDB-lite"/>
    </source>
</evidence>
<dbReference type="PANTHER" id="PTHR21237:SF23">
    <property type="entry name" value="GRPE PROTEIN HOMOLOG, MITOCHONDRIAL"/>
    <property type="match status" value="1"/>
</dbReference>
<evidence type="ECO:0000256" key="2">
    <source>
        <dbReference type="ARBA" id="ARBA00009054"/>
    </source>
</evidence>